<protein>
    <recommendedName>
        <fullName evidence="3">Transposase</fullName>
    </recommendedName>
</protein>
<evidence type="ECO:0000313" key="2">
    <source>
        <dbReference type="Proteomes" id="UP000587527"/>
    </source>
</evidence>
<comment type="caution">
    <text evidence="1">The sequence shown here is derived from an EMBL/GenBank/DDBJ whole genome shotgun (WGS) entry which is preliminary data.</text>
</comment>
<proteinExistence type="predicted"/>
<evidence type="ECO:0000313" key="1">
    <source>
        <dbReference type="EMBL" id="MBB5868539.1"/>
    </source>
</evidence>
<name>A0A841BMX5_9ACTN</name>
<dbReference type="AlphaFoldDB" id="A0A841BMX5"/>
<sequence>MGRPRLISTDDEQFIVATATTRPEKLGRPFTRWSIRKLADHLLTHSARRVRVGRERLRQILHRHRITFQRTKTWKESTDPDRDAKLARIEYVTATMPWRVFAFDEFGPLVIRPQPGSGWAPAGHPDRLPANYRKLKAVPFVDKAGLFLSFGEALAVDDRQRGCSGRTIALSRACFITGQQDQVDVERLRHCGPLGHQSEVS</sequence>
<evidence type="ECO:0008006" key="3">
    <source>
        <dbReference type="Google" id="ProtNLM"/>
    </source>
</evidence>
<reference evidence="1 2" key="1">
    <citation type="submission" date="2020-08" db="EMBL/GenBank/DDBJ databases">
        <title>Sequencing the genomes of 1000 actinobacteria strains.</title>
        <authorList>
            <person name="Klenk H.-P."/>
        </authorList>
    </citation>
    <scope>NUCLEOTIDE SEQUENCE [LARGE SCALE GENOMIC DNA]</scope>
    <source>
        <strain evidence="1 2">DSM 45362</strain>
    </source>
</reference>
<gene>
    <name evidence="1" type="ORF">F4553_001918</name>
</gene>
<dbReference type="Proteomes" id="UP000587527">
    <property type="component" value="Unassembled WGS sequence"/>
</dbReference>
<keyword evidence="2" id="KW-1185">Reference proteome</keyword>
<dbReference type="EMBL" id="JACHMN010000002">
    <property type="protein sequence ID" value="MBB5868539.1"/>
    <property type="molecule type" value="Genomic_DNA"/>
</dbReference>
<organism evidence="1 2">
    <name type="scientific">Allocatelliglobosispora scoriae</name>
    <dbReference type="NCBI Taxonomy" id="643052"/>
    <lineage>
        <taxon>Bacteria</taxon>
        <taxon>Bacillati</taxon>
        <taxon>Actinomycetota</taxon>
        <taxon>Actinomycetes</taxon>
        <taxon>Micromonosporales</taxon>
        <taxon>Micromonosporaceae</taxon>
        <taxon>Allocatelliglobosispora</taxon>
    </lineage>
</organism>
<accession>A0A841BMX5</accession>